<dbReference type="AlphaFoldDB" id="A0A6G0X1X8"/>
<evidence type="ECO:0000259" key="1">
    <source>
        <dbReference type="Pfam" id="PF17244"/>
    </source>
</evidence>
<dbReference type="PANTHER" id="PTHR36033">
    <property type="entry name" value="NUCLEIC ACID-BINDING PROTEINS SUPERFAMILY"/>
    <property type="match status" value="1"/>
</dbReference>
<evidence type="ECO:0000259" key="3">
    <source>
        <dbReference type="Pfam" id="PF17246"/>
    </source>
</evidence>
<gene>
    <name evidence="4" type="ORF">Ae201684_009445</name>
</gene>
<dbReference type="Proteomes" id="UP000481153">
    <property type="component" value="Unassembled WGS sequence"/>
</dbReference>
<dbReference type="Pfam" id="PF17244">
    <property type="entry name" value="CDC24_OB3"/>
    <property type="match status" value="1"/>
</dbReference>
<feature type="domain" description="Cell division control protein 24 OB" evidence="1">
    <location>
        <begin position="431"/>
        <end position="603"/>
    </location>
</feature>
<dbReference type="InterPro" id="IPR035200">
    <property type="entry name" value="Cdc24_OB2"/>
</dbReference>
<evidence type="ECO:0000313" key="5">
    <source>
        <dbReference type="Proteomes" id="UP000481153"/>
    </source>
</evidence>
<dbReference type="Pfam" id="PF17245">
    <property type="entry name" value="CDC24_OB2"/>
    <property type="match status" value="1"/>
</dbReference>
<evidence type="ECO:0000313" key="4">
    <source>
        <dbReference type="EMBL" id="KAF0733888.1"/>
    </source>
</evidence>
<sequence length="654" mass="73637">MLQSNQISQLTVTLQAATNETRTIPEHWVLGTLLQLFQEYPNGITQAIALTELVVRWKQQQHKTHRSNAWNDTDVLCMAIQQFIAKKQVVVVNETLDPSMDGRSNVSTRDPTDDTIQDIHLFIHQRFHRYLPQTPTILHPFNPKRKLLVTGLRSLQRRQPREFVECLPTDTMLLILDPVNDPWDQSLLQSTACVSTLASLDQIPSDQWHIQLLRMKIVAVDPVRSCVSSINAIRRQTIIVEGSTNLSFLFVLWDHQTNLALALQPGDTLVIDCPYLNLRDGNNLEHRALFDESPGHVTQLFMEYGSSTILFVIPAARLTDVVTQRSVTFEAPIDEVSKFADLARYPLALDEWVDLPVNCFNAAFLGLVADMHVGHSSPLKHHVLTTYLSAASGTASQTGALASDTTVVLTLRSLKPPFPLLSIEITGRSQVEAILQCELGHLVFLQGVVLIKSGQTSMGVCSQWSDVYPVFCDARIMPCNRLMGYVQSPDFYEPVLLAQCRASQQWLVRASFVSASWHAGRSTAMVHRLCYRTCLWQDSKWVCDFCKRTWDSKTDDVEMAFGSLVVEVEDGSARVNAVVDSRYMPHFIGLSALEFDQLSLAEQERIVARKCTVQLYLAMLSSCSPRHISNIVWRIDQTTSLSDQVINQILKLQP</sequence>
<evidence type="ECO:0000259" key="2">
    <source>
        <dbReference type="Pfam" id="PF17245"/>
    </source>
</evidence>
<dbReference type="VEuPathDB" id="FungiDB:AeMF1_001454"/>
<protein>
    <submittedName>
        <fullName evidence="4">Uncharacterized protein</fullName>
    </submittedName>
</protein>
<reference evidence="4 5" key="1">
    <citation type="submission" date="2019-07" db="EMBL/GenBank/DDBJ databases">
        <title>Genomics analysis of Aphanomyces spp. identifies a new class of oomycete effector associated with host adaptation.</title>
        <authorList>
            <person name="Gaulin E."/>
        </authorList>
    </citation>
    <scope>NUCLEOTIDE SEQUENCE [LARGE SCALE GENOMIC DNA]</scope>
    <source>
        <strain evidence="4 5">ATCC 201684</strain>
    </source>
</reference>
<name>A0A6G0X1X8_9STRA</name>
<dbReference type="InterPro" id="IPR035201">
    <property type="entry name" value="Cdc24_OB1"/>
</dbReference>
<dbReference type="InterPro" id="IPR035203">
    <property type="entry name" value="Cdc24_OB3"/>
</dbReference>
<dbReference type="Pfam" id="PF17246">
    <property type="entry name" value="CDC24_OB1"/>
    <property type="match status" value="1"/>
</dbReference>
<feature type="domain" description="Cell division control protein 24 OB" evidence="2">
    <location>
        <begin position="117"/>
        <end position="240"/>
    </location>
</feature>
<organism evidence="4 5">
    <name type="scientific">Aphanomyces euteiches</name>
    <dbReference type="NCBI Taxonomy" id="100861"/>
    <lineage>
        <taxon>Eukaryota</taxon>
        <taxon>Sar</taxon>
        <taxon>Stramenopiles</taxon>
        <taxon>Oomycota</taxon>
        <taxon>Saprolegniomycetes</taxon>
        <taxon>Saprolegniales</taxon>
        <taxon>Verrucalvaceae</taxon>
        <taxon>Aphanomyces</taxon>
    </lineage>
</organism>
<accession>A0A6G0X1X8</accession>
<keyword evidence="5" id="KW-1185">Reference proteome</keyword>
<comment type="caution">
    <text evidence="4">The sequence shown here is derived from an EMBL/GenBank/DDBJ whole genome shotgun (WGS) entry which is preliminary data.</text>
</comment>
<proteinExistence type="predicted"/>
<feature type="domain" description="Cell division control protein 24 OB" evidence="3">
    <location>
        <begin position="17"/>
        <end position="66"/>
    </location>
</feature>
<dbReference type="EMBL" id="VJMJ01000119">
    <property type="protein sequence ID" value="KAF0733888.1"/>
    <property type="molecule type" value="Genomic_DNA"/>
</dbReference>
<dbReference type="PANTHER" id="PTHR36033:SF1">
    <property type="entry name" value="NUCLEIC ACID-BINDING PROTEINS SUPERFAMILY"/>
    <property type="match status" value="1"/>
</dbReference>